<evidence type="ECO:0000313" key="14">
    <source>
        <dbReference type="Proteomes" id="UP000693970"/>
    </source>
</evidence>
<keyword evidence="4" id="KW-0547">Nucleotide-binding</keyword>
<feature type="compositionally biased region" description="Low complexity" evidence="9">
    <location>
        <begin position="75"/>
        <end position="84"/>
    </location>
</feature>
<feature type="transmembrane region" description="Helical" evidence="10">
    <location>
        <begin position="336"/>
        <end position="353"/>
    </location>
</feature>
<dbReference type="GO" id="GO:0005524">
    <property type="term" value="F:ATP binding"/>
    <property type="evidence" value="ECO:0007669"/>
    <property type="project" value="UniProtKB-KW"/>
</dbReference>
<feature type="compositionally biased region" description="Polar residues" evidence="9">
    <location>
        <begin position="88"/>
        <end position="100"/>
    </location>
</feature>
<evidence type="ECO:0000256" key="2">
    <source>
        <dbReference type="ARBA" id="ARBA00022448"/>
    </source>
</evidence>
<dbReference type="CDD" id="cd18560">
    <property type="entry name" value="ABC_6TM_ATM1_ABCB7_HMT1_ABCB6"/>
    <property type="match status" value="1"/>
</dbReference>
<reference evidence="13" key="2">
    <citation type="submission" date="2021-04" db="EMBL/GenBank/DDBJ databases">
        <authorList>
            <person name="Podell S."/>
        </authorList>
    </citation>
    <scope>NUCLEOTIDE SEQUENCE</scope>
    <source>
        <strain evidence="13">Hildebrandi</strain>
    </source>
</reference>
<name>A0A9K3KIJ8_9STRA</name>
<dbReference type="SMART" id="SM00382">
    <property type="entry name" value="AAA"/>
    <property type="match status" value="1"/>
</dbReference>
<feature type="transmembrane region" description="Helical" evidence="10">
    <location>
        <begin position="162"/>
        <end position="180"/>
    </location>
</feature>
<dbReference type="EMBL" id="JAGRRH010000023">
    <property type="protein sequence ID" value="KAG7344363.1"/>
    <property type="molecule type" value="Genomic_DNA"/>
</dbReference>
<comment type="similarity">
    <text evidence="8">Belongs to the ABC transporter superfamily. ABCB family. Heavy Metal importer (TC 3.A.1.210) subfamily.</text>
</comment>
<evidence type="ECO:0000259" key="12">
    <source>
        <dbReference type="PROSITE" id="PS50929"/>
    </source>
</evidence>
<evidence type="ECO:0000256" key="8">
    <source>
        <dbReference type="ARBA" id="ARBA00024363"/>
    </source>
</evidence>
<organism evidence="13 14">
    <name type="scientific">Nitzschia inconspicua</name>
    <dbReference type="NCBI Taxonomy" id="303405"/>
    <lineage>
        <taxon>Eukaryota</taxon>
        <taxon>Sar</taxon>
        <taxon>Stramenopiles</taxon>
        <taxon>Ochrophyta</taxon>
        <taxon>Bacillariophyta</taxon>
        <taxon>Bacillariophyceae</taxon>
        <taxon>Bacillariophycidae</taxon>
        <taxon>Bacillariales</taxon>
        <taxon>Bacillariaceae</taxon>
        <taxon>Nitzschia</taxon>
    </lineage>
</organism>
<dbReference type="InterPro" id="IPR003439">
    <property type="entry name" value="ABC_transporter-like_ATP-bd"/>
</dbReference>
<dbReference type="PROSITE" id="PS50929">
    <property type="entry name" value="ABC_TM1F"/>
    <property type="match status" value="1"/>
</dbReference>
<feature type="domain" description="ABC transporter" evidence="11">
    <location>
        <begin position="649"/>
        <end position="885"/>
    </location>
</feature>
<dbReference type="PANTHER" id="PTHR24221:SF503">
    <property type="entry name" value="MITOCHONDRIAL POTASSIUM CHANNEL ATP-BINDING SUBUNIT"/>
    <property type="match status" value="1"/>
</dbReference>
<keyword evidence="2" id="KW-0813">Transport</keyword>
<dbReference type="InterPro" id="IPR011527">
    <property type="entry name" value="ABC1_TM_dom"/>
</dbReference>
<accession>A0A9K3KIJ8</accession>
<dbReference type="AlphaFoldDB" id="A0A9K3KIJ8"/>
<dbReference type="GO" id="GO:0016020">
    <property type="term" value="C:membrane"/>
    <property type="evidence" value="ECO:0007669"/>
    <property type="project" value="UniProtKB-SubCell"/>
</dbReference>
<dbReference type="PROSITE" id="PS00211">
    <property type="entry name" value="ABC_TRANSPORTER_1"/>
    <property type="match status" value="1"/>
</dbReference>
<keyword evidence="7 10" id="KW-0472">Membrane</keyword>
<feature type="transmembrane region" description="Helical" evidence="10">
    <location>
        <begin position="439"/>
        <end position="462"/>
    </location>
</feature>
<protein>
    <submittedName>
        <fullName evidence="13">ABC transporter</fullName>
    </submittedName>
</protein>
<dbReference type="InterPro" id="IPR003593">
    <property type="entry name" value="AAA+_ATPase"/>
</dbReference>
<feature type="compositionally biased region" description="Basic and acidic residues" evidence="9">
    <location>
        <begin position="53"/>
        <end position="67"/>
    </location>
</feature>
<dbReference type="FunFam" id="3.40.50.300:FF:000287">
    <property type="entry name" value="Multidrug ABC transporter ATP-binding protein"/>
    <property type="match status" value="1"/>
</dbReference>
<feature type="domain" description="ABC transmembrane type-1" evidence="12">
    <location>
        <begin position="305"/>
        <end position="610"/>
    </location>
</feature>
<evidence type="ECO:0000313" key="13">
    <source>
        <dbReference type="EMBL" id="KAG7344363.1"/>
    </source>
</evidence>
<feature type="region of interest" description="Disordered" evidence="9">
    <location>
        <begin position="52"/>
        <end position="105"/>
    </location>
</feature>
<keyword evidence="5" id="KW-0067">ATP-binding</keyword>
<dbReference type="Proteomes" id="UP000693970">
    <property type="component" value="Unassembled WGS sequence"/>
</dbReference>
<evidence type="ECO:0000256" key="9">
    <source>
        <dbReference type="SAM" id="MobiDB-lite"/>
    </source>
</evidence>
<dbReference type="OrthoDB" id="6500128at2759"/>
<keyword evidence="14" id="KW-1185">Reference proteome</keyword>
<feature type="transmembrane region" description="Helical" evidence="10">
    <location>
        <begin position="192"/>
        <end position="214"/>
    </location>
</feature>
<evidence type="ECO:0000259" key="11">
    <source>
        <dbReference type="PROSITE" id="PS50893"/>
    </source>
</evidence>
<evidence type="ECO:0000256" key="6">
    <source>
        <dbReference type="ARBA" id="ARBA00022989"/>
    </source>
</evidence>
<evidence type="ECO:0000256" key="4">
    <source>
        <dbReference type="ARBA" id="ARBA00022741"/>
    </source>
</evidence>
<reference evidence="13" key="1">
    <citation type="journal article" date="2021" name="Sci. Rep.">
        <title>Diploid genomic architecture of Nitzschia inconspicua, an elite biomass production diatom.</title>
        <authorList>
            <person name="Oliver A."/>
            <person name="Podell S."/>
            <person name="Pinowska A."/>
            <person name="Traller J.C."/>
            <person name="Smith S.R."/>
            <person name="McClure R."/>
            <person name="Beliaev A."/>
            <person name="Bohutskyi P."/>
            <person name="Hill E.A."/>
            <person name="Rabines A."/>
            <person name="Zheng H."/>
            <person name="Allen L.Z."/>
            <person name="Kuo A."/>
            <person name="Grigoriev I.V."/>
            <person name="Allen A.E."/>
            <person name="Hazlebeck D."/>
            <person name="Allen E.E."/>
        </authorList>
    </citation>
    <scope>NUCLEOTIDE SEQUENCE</scope>
    <source>
        <strain evidence="13">Hildebrandi</strain>
    </source>
</reference>
<comment type="subcellular location">
    <subcellularLocation>
        <location evidence="1">Membrane</location>
        <topology evidence="1">Multi-pass membrane protein</topology>
    </subcellularLocation>
</comment>
<dbReference type="GO" id="GO:0016887">
    <property type="term" value="F:ATP hydrolysis activity"/>
    <property type="evidence" value="ECO:0007669"/>
    <property type="project" value="InterPro"/>
</dbReference>
<dbReference type="Pfam" id="PF00005">
    <property type="entry name" value="ABC_tran"/>
    <property type="match status" value="1"/>
</dbReference>
<dbReference type="GO" id="GO:0140359">
    <property type="term" value="F:ABC-type transporter activity"/>
    <property type="evidence" value="ECO:0007669"/>
    <property type="project" value="InterPro"/>
</dbReference>
<keyword evidence="3 10" id="KW-0812">Transmembrane</keyword>
<dbReference type="InterPro" id="IPR039421">
    <property type="entry name" value="Type_1_exporter"/>
</dbReference>
<gene>
    <name evidence="13" type="ORF">IV203_022371</name>
</gene>
<feature type="transmembrane region" description="Helical" evidence="10">
    <location>
        <begin position="226"/>
        <end position="249"/>
    </location>
</feature>
<dbReference type="InterPro" id="IPR017871">
    <property type="entry name" value="ABC_transporter-like_CS"/>
</dbReference>
<comment type="caution">
    <text evidence="13">The sequence shown here is derived from an EMBL/GenBank/DDBJ whole genome shotgun (WGS) entry which is preliminary data.</text>
</comment>
<dbReference type="Pfam" id="PF00664">
    <property type="entry name" value="ABC_membrane"/>
    <property type="match status" value="1"/>
</dbReference>
<feature type="transmembrane region" description="Helical" evidence="10">
    <location>
        <begin position="138"/>
        <end position="156"/>
    </location>
</feature>
<dbReference type="PANTHER" id="PTHR24221">
    <property type="entry name" value="ATP-BINDING CASSETTE SUB-FAMILY B"/>
    <property type="match status" value="1"/>
</dbReference>
<evidence type="ECO:0000256" key="10">
    <source>
        <dbReference type="SAM" id="Phobius"/>
    </source>
</evidence>
<proteinExistence type="inferred from homology"/>
<keyword evidence="6 10" id="KW-1133">Transmembrane helix</keyword>
<evidence type="ECO:0000256" key="3">
    <source>
        <dbReference type="ARBA" id="ARBA00022692"/>
    </source>
</evidence>
<feature type="transmembrane region" description="Helical" evidence="10">
    <location>
        <begin position="298"/>
        <end position="324"/>
    </location>
</feature>
<evidence type="ECO:0000256" key="5">
    <source>
        <dbReference type="ARBA" id="ARBA00022840"/>
    </source>
</evidence>
<feature type="transmembrane region" description="Helical" evidence="10">
    <location>
        <begin position="414"/>
        <end position="433"/>
    </location>
</feature>
<evidence type="ECO:0000256" key="7">
    <source>
        <dbReference type="ARBA" id="ARBA00023136"/>
    </source>
</evidence>
<dbReference type="PROSITE" id="PS50893">
    <property type="entry name" value="ABC_TRANSPORTER_2"/>
    <property type="match status" value="1"/>
</dbReference>
<sequence>MLNSSHDAATSDETTVSAVSSSYETVCVLAISFMLFRMSIDLIQTASQNTTKDYTEDHHNAVKDKAKPRPKKLTSYGSLPSGSKSSKDTLNGGENETDASVNVDPEQEKATLLSSFPHDHEKESNFSVLLDSSKPATWSFRFQCLLLMLLLIAAIFHVNRVLSSSLVWSCVVVVLFGAILTYRDVDRERFGIVSRVVSLAASLMLTIPLSICYYQHRQDTASGDEWVVNVMSLYTLLSLGECFFVALPLKPLEDRHSVSSTMSSTAQKRRLSSSAILILLKPYFWPDETAESATMNRIRAIVTWVCVILSKVCNLVSPILLGWASTALAHEDYARCIYLSIAYSAIQFFGAAFKEGQSLVYLKVAQAAFIQLSEAVFVHLHQLSMDWHLQKKLGEVIRSMDRGIAACDTLMKYLFLWLVPALAECLVVCIIFATYFHYAPLAICVFYFVWMYIVWTILVTLWRKKFRKAVVKSDNEWHDRATDSLVNFETVKYFTGEEFERQRFGESISKYQAGSVAVQASLSFLNISQRAILQLCLGVALSLSALGIKQRIDCCIDHGCDSGVSSCCQALDNDTCPGMQVGDFVAVLTYTMQLFQPLNFLGSVYNAVVMAIIDLTNLSELLAESPDVVDAPGAIPLPKINADDEELAVEFDNVVFHYPTQSSNKGLKGVSFKMKRGTTTAIVGPTGAGKTTISRLFFRFYDVLGGAVKVNGKDVRTVTQKSLRGSIGVVPQNAIMFNDTIRENLRYGRRDATQAELDQAARDAQLFDFIESLELGWDTVVGDRGLKLSGGEKQRAAIARCLLKDPPFVLLDEATSALDTITERSVQEALDRLGSRRTVLVIAHRLGTIRNADNIIVLKEGVVAEQGTHDELLEKQGTYAAMWEMQLHSASNAGSQVDLLAASDST</sequence>
<evidence type="ECO:0000256" key="1">
    <source>
        <dbReference type="ARBA" id="ARBA00004141"/>
    </source>
</evidence>